<dbReference type="STRING" id="564137.SAMN04488238_10531"/>
<dbReference type="AlphaFoldDB" id="A0A1H2YJK0"/>
<reference evidence="5 6" key="1">
    <citation type="submission" date="2016-10" db="EMBL/GenBank/DDBJ databases">
        <authorList>
            <person name="de Groot N.N."/>
        </authorList>
    </citation>
    <scope>NUCLEOTIDE SEQUENCE [LARGE SCALE GENOMIC DNA]</scope>
    <source>
        <strain evidence="5 6">CGMCC 1.8894</strain>
    </source>
</reference>
<gene>
    <name evidence="5" type="ORF">SAMN04488238_10531</name>
</gene>
<dbReference type="InterPro" id="IPR003593">
    <property type="entry name" value="AAA+_ATPase"/>
</dbReference>
<name>A0A1H2YJK0_9RHOB</name>
<dbReference type="GO" id="GO:0015697">
    <property type="term" value="P:quaternary ammonium group transport"/>
    <property type="evidence" value="ECO:0007669"/>
    <property type="project" value="UniProtKB-ARBA"/>
</dbReference>
<dbReference type="InterPro" id="IPR017871">
    <property type="entry name" value="ABC_transporter-like_CS"/>
</dbReference>
<dbReference type="Gene3D" id="2.40.50.100">
    <property type="match status" value="1"/>
</dbReference>
<dbReference type="PANTHER" id="PTHR42781">
    <property type="entry name" value="SPERMIDINE/PUTRESCINE IMPORT ATP-BINDING PROTEIN POTA"/>
    <property type="match status" value="1"/>
</dbReference>
<dbReference type="Pfam" id="PF08402">
    <property type="entry name" value="TOBE_2"/>
    <property type="match status" value="1"/>
</dbReference>
<dbReference type="InterPro" id="IPR003439">
    <property type="entry name" value="ABC_transporter-like_ATP-bd"/>
</dbReference>
<organism evidence="5 6">
    <name type="scientific">Roseicitreum antarcticum</name>
    <dbReference type="NCBI Taxonomy" id="564137"/>
    <lineage>
        <taxon>Bacteria</taxon>
        <taxon>Pseudomonadati</taxon>
        <taxon>Pseudomonadota</taxon>
        <taxon>Alphaproteobacteria</taxon>
        <taxon>Rhodobacterales</taxon>
        <taxon>Paracoccaceae</taxon>
        <taxon>Roseicitreum</taxon>
    </lineage>
</organism>
<dbReference type="Gene3D" id="3.40.50.300">
    <property type="entry name" value="P-loop containing nucleotide triphosphate hydrolases"/>
    <property type="match status" value="1"/>
</dbReference>
<accession>A0A1H2YJK0</accession>
<dbReference type="GO" id="GO:0016887">
    <property type="term" value="F:ATP hydrolysis activity"/>
    <property type="evidence" value="ECO:0007669"/>
    <property type="project" value="InterPro"/>
</dbReference>
<evidence type="ECO:0000256" key="3">
    <source>
        <dbReference type="ARBA" id="ARBA00022840"/>
    </source>
</evidence>
<dbReference type="InterPro" id="IPR050093">
    <property type="entry name" value="ABC_SmlMolc_Importer"/>
</dbReference>
<keyword evidence="6" id="KW-1185">Reference proteome</keyword>
<evidence type="ECO:0000313" key="6">
    <source>
        <dbReference type="Proteomes" id="UP000198539"/>
    </source>
</evidence>
<dbReference type="GO" id="GO:0022857">
    <property type="term" value="F:transmembrane transporter activity"/>
    <property type="evidence" value="ECO:0007669"/>
    <property type="project" value="InterPro"/>
</dbReference>
<keyword evidence="1" id="KW-0813">Transport</keyword>
<dbReference type="SUPFAM" id="SSF50331">
    <property type="entry name" value="MOP-like"/>
    <property type="match status" value="1"/>
</dbReference>
<dbReference type="PROSITE" id="PS50893">
    <property type="entry name" value="ABC_TRANSPORTER_2"/>
    <property type="match status" value="1"/>
</dbReference>
<dbReference type="SMART" id="SM00382">
    <property type="entry name" value="AAA"/>
    <property type="match status" value="1"/>
</dbReference>
<evidence type="ECO:0000256" key="2">
    <source>
        <dbReference type="ARBA" id="ARBA00022741"/>
    </source>
</evidence>
<keyword evidence="2" id="KW-0547">Nucleotide-binding</keyword>
<proteinExistence type="predicted"/>
<dbReference type="GO" id="GO:0043190">
    <property type="term" value="C:ATP-binding cassette (ABC) transporter complex"/>
    <property type="evidence" value="ECO:0007669"/>
    <property type="project" value="InterPro"/>
</dbReference>
<dbReference type="FunFam" id="3.40.50.300:FF:000425">
    <property type="entry name" value="Probable ABC transporter, ATP-binding subunit"/>
    <property type="match status" value="1"/>
</dbReference>
<keyword evidence="3 5" id="KW-0067">ATP-binding</keyword>
<dbReference type="Proteomes" id="UP000198539">
    <property type="component" value="Unassembled WGS sequence"/>
</dbReference>
<dbReference type="PANTHER" id="PTHR42781:SF4">
    <property type="entry name" value="SPERMIDINE_PUTRESCINE IMPORT ATP-BINDING PROTEIN POTA"/>
    <property type="match status" value="1"/>
</dbReference>
<evidence type="ECO:0000259" key="4">
    <source>
        <dbReference type="PROSITE" id="PS50893"/>
    </source>
</evidence>
<evidence type="ECO:0000313" key="5">
    <source>
        <dbReference type="EMBL" id="SDX05336.1"/>
    </source>
</evidence>
<sequence length="380" mass="40033">MANPVDSNVAETEGQAQDLRLSGVQKSFGALKAVHGIDIDVPAGSMVSLIGPSGCGKTTTLRMIAGLETLNAGRITVGGVTLSGDGVTVPPEKRDMGMVFQSYALWPHMNVADNVGYGLRRKGLGQQDVIQRVAEVLDMVGMSDLGTRYPGQLSGGQQQRVALARAIASRPRILLFDEPLSNLDAVLREQMRFEIRNLQQRLGITSVYVTHSQEEALALSDHIVVMNAGLVAQAGSPTEIYDTPRNAFVAGFIGLTNILTLNGLHDDGAGLAGTGPGGTLLRSASGAVARHQQAQTCQVSVRPSEIRLMPADAAIRDGQNRLSGTVTATVFTGGVVDTFVAVTSSPETIVRVQSTPPVRAKSGDAVILEFDPARTVALED</sequence>
<dbReference type="InterPro" id="IPR027417">
    <property type="entry name" value="P-loop_NTPase"/>
</dbReference>
<dbReference type="InterPro" id="IPR013611">
    <property type="entry name" value="Transp-assoc_OB_typ2"/>
</dbReference>
<dbReference type="Pfam" id="PF00005">
    <property type="entry name" value="ABC_tran"/>
    <property type="match status" value="1"/>
</dbReference>
<protein>
    <submittedName>
        <fullName evidence="5">Iron(III) transport system ATP-binding protein</fullName>
    </submittedName>
</protein>
<dbReference type="GO" id="GO:0005524">
    <property type="term" value="F:ATP binding"/>
    <property type="evidence" value="ECO:0007669"/>
    <property type="project" value="UniProtKB-KW"/>
</dbReference>
<dbReference type="EMBL" id="FNOM01000005">
    <property type="protein sequence ID" value="SDX05336.1"/>
    <property type="molecule type" value="Genomic_DNA"/>
</dbReference>
<dbReference type="PROSITE" id="PS00211">
    <property type="entry name" value="ABC_TRANSPORTER_1"/>
    <property type="match status" value="1"/>
</dbReference>
<feature type="domain" description="ABC transporter" evidence="4">
    <location>
        <begin position="19"/>
        <end position="253"/>
    </location>
</feature>
<evidence type="ECO:0000256" key="1">
    <source>
        <dbReference type="ARBA" id="ARBA00022448"/>
    </source>
</evidence>
<dbReference type="InterPro" id="IPR008995">
    <property type="entry name" value="Mo/tungstate-bd_C_term_dom"/>
</dbReference>
<dbReference type="SUPFAM" id="SSF52540">
    <property type="entry name" value="P-loop containing nucleoside triphosphate hydrolases"/>
    <property type="match status" value="1"/>
</dbReference>